<organism evidence="4 5">
    <name type="scientific">Sphingobacterium litopenaei</name>
    <dbReference type="NCBI Taxonomy" id="2763500"/>
    <lineage>
        <taxon>Bacteria</taxon>
        <taxon>Pseudomonadati</taxon>
        <taxon>Bacteroidota</taxon>
        <taxon>Sphingobacteriia</taxon>
        <taxon>Sphingobacteriales</taxon>
        <taxon>Sphingobacteriaceae</taxon>
        <taxon>Sphingobacterium</taxon>
    </lineage>
</organism>
<proteinExistence type="predicted"/>
<feature type="domain" description="Alcohol dehydrogenase-like N-terminal" evidence="3">
    <location>
        <begin position="24"/>
        <end position="128"/>
    </location>
</feature>
<keyword evidence="1" id="KW-0560">Oxidoreductase</keyword>
<dbReference type="InterPro" id="IPR036291">
    <property type="entry name" value="NAD(P)-bd_dom_sf"/>
</dbReference>
<dbReference type="SUPFAM" id="SSF50129">
    <property type="entry name" value="GroES-like"/>
    <property type="match status" value="1"/>
</dbReference>
<evidence type="ECO:0000313" key="4">
    <source>
        <dbReference type="EMBL" id="MBD1428113.1"/>
    </source>
</evidence>
<dbReference type="EMBL" id="JACOIJ010000001">
    <property type="protein sequence ID" value="MBD1428113.1"/>
    <property type="molecule type" value="Genomic_DNA"/>
</dbReference>
<evidence type="ECO:0000259" key="3">
    <source>
        <dbReference type="Pfam" id="PF08240"/>
    </source>
</evidence>
<reference evidence="4 5" key="1">
    <citation type="submission" date="2020-08" db="EMBL/GenBank/DDBJ databases">
        <title>Sphingobacterium sp. DN04309 isolated from aquaculture water.</title>
        <authorList>
            <person name="Zhang M."/>
        </authorList>
    </citation>
    <scope>NUCLEOTIDE SEQUENCE [LARGE SCALE GENOMIC DNA]</scope>
    <source>
        <strain evidence="4 5">DN04309</strain>
    </source>
</reference>
<dbReference type="PANTHER" id="PTHR43401:SF3">
    <property type="entry name" value="L-GALACTONATE-5-DEHYDROGENASE"/>
    <property type="match status" value="1"/>
</dbReference>
<dbReference type="RefSeq" id="WP_190301142.1">
    <property type="nucleotide sequence ID" value="NZ_JACOIJ010000001.1"/>
</dbReference>
<dbReference type="PANTHER" id="PTHR43401">
    <property type="entry name" value="L-THREONINE 3-DEHYDROGENASE"/>
    <property type="match status" value="1"/>
</dbReference>
<dbReference type="InterPro" id="IPR011032">
    <property type="entry name" value="GroES-like_sf"/>
</dbReference>
<dbReference type="InterPro" id="IPR050129">
    <property type="entry name" value="Zn_alcohol_dh"/>
</dbReference>
<protein>
    <submittedName>
        <fullName evidence="4">Zinc-binding alcohol dehydrogenase family protein</fullName>
    </submittedName>
</protein>
<feature type="domain" description="Alcohol dehydrogenase-like C-terminal" evidence="2">
    <location>
        <begin position="168"/>
        <end position="293"/>
    </location>
</feature>
<evidence type="ECO:0000259" key="2">
    <source>
        <dbReference type="Pfam" id="PF00107"/>
    </source>
</evidence>
<dbReference type="InterPro" id="IPR013154">
    <property type="entry name" value="ADH-like_N"/>
</dbReference>
<sequence length="336" mass="37332">MKLLSCENPHNFQFHETSIPSLEDGHSLLQIKRIGVCGTDIHAFEGTQPYFNYPRVLGHELAAEIVETTSDNLKVGEYVTVMPYKSCGKCVACKRGKNNCCVSMQVLGVHIDGGMAEYITVPNDLIIKGQGLELDELALVEPFAISAHAIARADLQKDDFILVVGAGPIGLGLVEFGRITGAIVIVMDVNKERLAFCKGKLEVKHTIHIGTDDPYERLKEITNGDMPTAIFDATGNLNAIEQSLEYLAHSGTYVLVGIQKERFSLSHPEFHKRESTLMSSRNATKLDFDFVMESIKNKKINPLLFITHRIPFEEVIERFSIFNTPSENVIKAVIEL</sequence>
<dbReference type="CDD" id="cd08261">
    <property type="entry name" value="Zn_ADH7"/>
    <property type="match status" value="1"/>
</dbReference>
<name>A0ABR7YA51_9SPHI</name>
<dbReference type="InterPro" id="IPR013149">
    <property type="entry name" value="ADH-like_C"/>
</dbReference>
<evidence type="ECO:0000256" key="1">
    <source>
        <dbReference type="ARBA" id="ARBA00023002"/>
    </source>
</evidence>
<accession>A0ABR7YA51</accession>
<dbReference type="SUPFAM" id="SSF51735">
    <property type="entry name" value="NAD(P)-binding Rossmann-fold domains"/>
    <property type="match status" value="1"/>
</dbReference>
<comment type="caution">
    <text evidence="4">The sequence shown here is derived from an EMBL/GenBank/DDBJ whole genome shotgun (WGS) entry which is preliminary data.</text>
</comment>
<dbReference type="Gene3D" id="3.40.50.720">
    <property type="entry name" value="NAD(P)-binding Rossmann-like Domain"/>
    <property type="match status" value="1"/>
</dbReference>
<dbReference type="Pfam" id="PF00107">
    <property type="entry name" value="ADH_zinc_N"/>
    <property type="match status" value="1"/>
</dbReference>
<dbReference type="Proteomes" id="UP000651271">
    <property type="component" value="Unassembled WGS sequence"/>
</dbReference>
<gene>
    <name evidence="4" type="ORF">H8B04_00780</name>
</gene>
<evidence type="ECO:0000313" key="5">
    <source>
        <dbReference type="Proteomes" id="UP000651271"/>
    </source>
</evidence>
<keyword evidence="5" id="KW-1185">Reference proteome</keyword>
<dbReference type="Gene3D" id="3.90.180.10">
    <property type="entry name" value="Medium-chain alcohol dehydrogenases, catalytic domain"/>
    <property type="match status" value="1"/>
</dbReference>
<dbReference type="Pfam" id="PF08240">
    <property type="entry name" value="ADH_N"/>
    <property type="match status" value="1"/>
</dbReference>